<keyword evidence="4" id="KW-1185">Reference proteome</keyword>
<feature type="region of interest" description="Disordered" evidence="2">
    <location>
        <begin position="72"/>
        <end position="92"/>
    </location>
</feature>
<proteinExistence type="predicted"/>
<dbReference type="AlphaFoldDB" id="A0A100VUV5"/>
<dbReference type="InterPro" id="IPR013762">
    <property type="entry name" value="Integrase-like_cat_sf"/>
</dbReference>
<reference evidence="4" key="1">
    <citation type="journal article" date="2016" name="Genome Announc.">
        <title>Draft Genome Sequences of Five Rapidly Growing Mycobacterium Species, M. thermoresistibile, M. fortuitum subsp. acetamidolyticum, M. canariasense, M. brisbanense, and M. novocastrense.</title>
        <authorList>
            <person name="Katahira K."/>
            <person name="Ogura Y."/>
            <person name="Gotoh Y."/>
            <person name="Hayashi T."/>
        </authorList>
    </citation>
    <scope>NUCLEOTIDE SEQUENCE [LARGE SCALE GENOMIC DNA]</scope>
    <source>
        <strain evidence="4">JCM15654</strain>
    </source>
</reference>
<evidence type="ECO:0000313" key="3">
    <source>
        <dbReference type="EMBL" id="GAS86309.1"/>
    </source>
</evidence>
<dbReference type="GO" id="GO:0006310">
    <property type="term" value="P:DNA recombination"/>
    <property type="evidence" value="ECO:0007669"/>
    <property type="project" value="UniProtKB-KW"/>
</dbReference>
<feature type="region of interest" description="Disordered" evidence="2">
    <location>
        <begin position="1"/>
        <end position="51"/>
    </location>
</feature>
<dbReference type="Proteomes" id="UP000069620">
    <property type="component" value="Unassembled WGS sequence"/>
</dbReference>
<feature type="compositionally biased region" description="Pro residues" evidence="2">
    <location>
        <begin position="26"/>
        <end position="39"/>
    </location>
</feature>
<name>A0A100VUV5_9MYCO</name>
<dbReference type="EMBL" id="BCSX01000005">
    <property type="protein sequence ID" value="GAS86309.1"/>
    <property type="molecule type" value="Genomic_DNA"/>
</dbReference>
<dbReference type="InterPro" id="IPR011010">
    <property type="entry name" value="DNA_brk_join_enz"/>
</dbReference>
<organism evidence="3 4">
    <name type="scientific">Mycolicibacterium brisbanense</name>
    <dbReference type="NCBI Taxonomy" id="146020"/>
    <lineage>
        <taxon>Bacteria</taxon>
        <taxon>Bacillati</taxon>
        <taxon>Actinomycetota</taxon>
        <taxon>Actinomycetes</taxon>
        <taxon>Mycobacteriales</taxon>
        <taxon>Mycobacteriaceae</taxon>
        <taxon>Mycolicibacterium</taxon>
    </lineage>
</organism>
<dbReference type="Gene3D" id="1.10.443.10">
    <property type="entry name" value="Intergrase catalytic core"/>
    <property type="match status" value="1"/>
</dbReference>
<accession>A0A100VUV5</accession>
<dbReference type="SUPFAM" id="SSF56349">
    <property type="entry name" value="DNA breaking-rejoining enzymes"/>
    <property type="match status" value="1"/>
</dbReference>
<comment type="caution">
    <text evidence="3">The sequence shown here is derived from an EMBL/GenBank/DDBJ whole genome shotgun (WGS) entry which is preliminary data.</text>
</comment>
<sequence length="92" mass="9791">VLGRERPAGSGHSDILPAGSSIPLSRCPPPGGSLSPPPDFDGEVAGALWSDVDPDKRELTVRHTLSRVDDELVLTEPKTDRSPRRVPLHPGP</sequence>
<evidence type="ECO:0000256" key="2">
    <source>
        <dbReference type="SAM" id="MobiDB-lite"/>
    </source>
</evidence>
<keyword evidence="1" id="KW-0233">DNA recombination</keyword>
<feature type="non-terminal residue" evidence="3">
    <location>
        <position position="1"/>
    </location>
</feature>
<protein>
    <submittedName>
        <fullName evidence="3">Phage integrase family protein</fullName>
    </submittedName>
</protein>
<gene>
    <name evidence="3" type="ORF">RMCB_0405</name>
</gene>
<reference evidence="4" key="2">
    <citation type="submission" date="2016-02" db="EMBL/GenBank/DDBJ databases">
        <title>Draft genome sequence of five rapidly growing Mycobacterium species.</title>
        <authorList>
            <person name="Katahira K."/>
            <person name="Gotou Y."/>
            <person name="Iida K."/>
            <person name="Ogura Y."/>
            <person name="Hayashi T."/>
        </authorList>
    </citation>
    <scope>NUCLEOTIDE SEQUENCE [LARGE SCALE GENOMIC DNA]</scope>
    <source>
        <strain evidence="4">JCM15654</strain>
    </source>
</reference>
<evidence type="ECO:0000313" key="4">
    <source>
        <dbReference type="Proteomes" id="UP000069620"/>
    </source>
</evidence>
<evidence type="ECO:0000256" key="1">
    <source>
        <dbReference type="ARBA" id="ARBA00023172"/>
    </source>
</evidence>
<dbReference type="GO" id="GO:0015074">
    <property type="term" value="P:DNA integration"/>
    <property type="evidence" value="ECO:0007669"/>
    <property type="project" value="InterPro"/>
</dbReference>
<dbReference type="GO" id="GO:0003677">
    <property type="term" value="F:DNA binding"/>
    <property type="evidence" value="ECO:0007669"/>
    <property type="project" value="InterPro"/>
</dbReference>